<accession>A0A261ESU8</accession>
<dbReference type="GO" id="GO:0046872">
    <property type="term" value="F:metal ion binding"/>
    <property type="evidence" value="ECO:0007669"/>
    <property type="project" value="UniProtKB-KW"/>
</dbReference>
<evidence type="ECO:0000313" key="13">
    <source>
        <dbReference type="Proteomes" id="UP000216004"/>
    </source>
</evidence>
<dbReference type="PANTHER" id="PTHR33540:SF2">
    <property type="entry name" value="TRNA THREONYLCARBAMOYLADENOSINE BIOSYNTHESIS PROTEIN TSAE"/>
    <property type="match status" value="1"/>
</dbReference>
<comment type="caution">
    <text evidence="12">The sequence shown here is derived from an EMBL/GenBank/DDBJ whole genome shotgun (WGS) entry which is preliminary data.</text>
</comment>
<comment type="similarity">
    <text evidence="2">Belongs to the TsaE family.</text>
</comment>
<dbReference type="Pfam" id="PF02367">
    <property type="entry name" value="TsaE"/>
    <property type="match status" value="1"/>
</dbReference>
<evidence type="ECO:0000256" key="7">
    <source>
        <dbReference type="ARBA" id="ARBA00022741"/>
    </source>
</evidence>
<keyword evidence="6" id="KW-0479">Metal-binding</keyword>
<dbReference type="InterPro" id="IPR003442">
    <property type="entry name" value="T6A_TsaE"/>
</dbReference>
<reference evidence="12 13" key="1">
    <citation type="journal article" date="2017" name="BMC Genomics">
        <title>Comparative genomic and phylogenomic analyses of the Bifidobacteriaceae family.</title>
        <authorList>
            <person name="Lugli G.A."/>
            <person name="Milani C."/>
            <person name="Turroni F."/>
            <person name="Duranti S."/>
            <person name="Mancabelli L."/>
            <person name="Mangifesta M."/>
            <person name="Ferrario C."/>
            <person name="Modesto M."/>
            <person name="Mattarelli P."/>
            <person name="Jiri K."/>
            <person name="van Sinderen D."/>
            <person name="Ventura M."/>
        </authorList>
    </citation>
    <scope>NUCLEOTIDE SEQUENCE [LARGE SCALE GENOMIC DNA]</scope>
    <source>
        <strain evidence="12 13">DSM 22924</strain>
    </source>
</reference>
<dbReference type="GO" id="GO:0005737">
    <property type="term" value="C:cytoplasm"/>
    <property type="evidence" value="ECO:0007669"/>
    <property type="project" value="UniProtKB-SubCell"/>
</dbReference>
<evidence type="ECO:0000256" key="4">
    <source>
        <dbReference type="ARBA" id="ARBA00022490"/>
    </source>
</evidence>
<keyword evidence="9" id="KW-0460">Magnesium</keyword>
<evidence type="ECO:0000256" key="2">
    <source>
        <dbReference type="ARBA" id="ARBA00007599"/>
    </source>
</evidence>
<organism evidence="12 13">
    <name type="scientific">Bombiscardovia coagulans</name>
    <dbReference type="NCBI Taxonomy" id="686666"/>
    <lineage>
        <taxon>Bacteria</taxon>
        <taxon>Bacillati</taxon>
        <taxon>Actinomycetota</taxon>
        <taxon>Actinomycetes</taxon>
        <taxon>Bifidobacteriales</taxon>
        <taxon>Bifidobacteriaceae</taxon>
        <taxon>Bombiscardovia</taxon>
    </lineage>
</organism>
<name>A0A261ESU8_9BIFI</name>
<keyword evidence="13" id="KW-1185">Reference proteome</keyword>
<dbReference type="GO" id="GO:0005524">
    <property type="term" value="F:ATP binding"/>
    <property type="evidence" value="ECO:0007669"/>
    <property type="project" value="UniProtKB-KW"/>
</dbReference>
<comment type="function">
    <text evidence="10">Required for the formation of a threonylcarbamoyl group on adenosine at position 37 (t(6)A37) in tRNAs that read codons beginning with adenine. Is involved in the transfer of the threonylcarbamoyl moiety of threonylcarbamoyl-AMP (TC-AMP) to the N6 group of A37, together with TsaD and TsaB. TsaE seems to play an indirect role in the t(6)A biosynthesis pathway, possibly in regulating the core enzymatic function of TsaD.</text>
</comment>
<dbReference type="InterPro" id="IPR027417">
    <property type="entry name" value="P-loop_NTPase"/>
</dbReference>
<evidence type="ECO:0000256" key="8">
    <source>
        <dbReference type="ARBA" id="ARBA00022840"/>
    </source>
</evidence>
<dbReference type="AlphaFoldDB" id="A0A261ESU8"/>
<dbReference type="Gene3D" id="3.40.50.300">
    <property type="entry name" value="P-loop containing nucleotide triphosphate hydrolases"/>
    <property type="match status" value="1"/>
</dbReference>
<evidence type="ECO:0000256" key="9">
    <source>
        <dbReference type="ARBA" id="ARBA00022842"/>
    </source>
</evidence>
<keyword evidence="8" id="KW-0067">ATP-binding</keyword>
<dbReference type="Proteomes" id="UP000216004">
    <property type="component" value="Unassembled WGS sequence"/>
</dbReference>
<dbReference type="PANTHER" id="PTHR33540">
    <property type="entry name" value="TRNA THREONYLCARBAMOYLADENOSINE BIOSYNTHESIS PROTEIN TSAE"/>
    <property type="match status" value="1"/>
</dbReference>
<evidence type="ECO:0000256" key="3">
    <source>
        <dbReference type="ARBA" id="ARBA00019010"/>
    </source>
</evidence>
<comment type="subcellular location">
    <subcellularLocation>
        <location evidence="1">Cytoplasm</location>
    </subcellularLocation>
</comment>
<evidence type="ECO:0000256" key="11">
    <source>
        <dbReference type="ARBA" id="ARBA00032441"/>
    </source>
</evidence>
<keyword evidence="7" id="KW-0547">Nucleotide-binding</keyword>
<dbReference type="SUPFAM" id="SSF52540">
    <property type="entry name" value="P-loop containing nucleoside triphosphate hydrolases"/>
    <property type="match status" value="1"/>
</dbReference>
<keyword evidence="4" id="KW-0963">Cytoplasm</keyword>
<dbReference type="NCBIfam" id="TIGR00150">
    <property type="entry name" value="T6A_YjeE"/>
    <property type="match status" value="1"/>
</dbReference>
<evidence type="ECO:0000313" key="12">
    <source>
        <dbReference type="EMBL" id="OZG49942.1"/>
    </source>
</evidence>
<keyword evidence="5" id="KW-0819">tRNA processing</keyword>
<sequence length="193" mass="20859">MFRVNVPTTARMKQLGRVLAGQITGGEVIVLSGPLGAGKTTLTQGFGQGLHVDAPVVSPTFTIARELHGHTVLGEPVRLIHVDAYRLGSTEYEPGQNSADRLLDELESLGLDEELEDPDEHSVVLMEWGQQMASALAQERLEVYIERPLSVRSTASENSDCVLSSDGLRVVSIHAVGSTWTGRMSQLEEALAQ</sequence>
<evidence type="ECO:0000256" key="1">
    <source>
        <dbReference type="ARBA" id="ARBA00004496"/>
    </source>
</evidence>
<dbReference type="GO" id="GO:0002949">
    <property type="term" value="P:tRNA threonylcarbamoyladenosine modification"/>
    <property type="evidence" value="ECO:0007669"/>
    <property type="project" value="InterPro"/>
</dbReference>
<proteinExistence type="inferred from homology"/>
<evidence type="ECO:0000256" key="6">
    <source>
        <dbReference type="ARBA" id="ARBA00022723"/>
    </source>
</evidence>
<protein>
    <recommendedName>
        <fullName evidence="3">tRNA threonylcarbamoyladenosine biosynthesis protein TsaE</fullName>
    </recommendedName>
    <alternativeName>
        <fullName evidence="11">t(6)A37 threonylcarbamoyladenosine biosynthesis protein TsaE</fullName>
    </alternativeName>
</protein>
<dbReference type="EMBL" id="MWWS01000004">
    <property type="protein sequence ID" value="OZG49942.1"/>
    <property type="molecule type" value="Genomic_DNA"/>
</dbReference>
<gene>
    <name evidence="12" type="ORF">BOCO_0459</name>
</gene>
<evidence type="ECO:0000256" key="10">
    <source>
        <dbReference type="ARBA" id="ARBA00024908"/>
    </source>
</evidence>
<evidence type="ECO:0000256" key="5">
    <source>
        <dbReference type="ARBA" id="ARBA00022694"/>
    </source>
</evidence>